<protein>
    <submittedName>
        <fullName evidence="1">Uncharacterized protein</fullName>
    </submittedName>
</protein>
<name>A0A831X835_9BACT</name>
<dbReference type="EMBL" id="DSIY01000249">
    <property type="protein sequence ID" value="HEG91872.1"/>
    <property type="molecule type" value="Genomic_DNA"/>
</dbReference>
<proteinExistence type="predicted"/>
<evidence type="ECO:0000313" key="1">
    <source>
        <dbReference type="EMBL" id="HEG91872.1"/>
    </source>
</evidence>
<sequence length="110" mass="12832">METIRATIEWTPEIDRFVLWNDDLAGRAFVPEPFGDVTDNLLLELDEHEQETGRIVGVELAILEFDRWDDLPKLDLLWQLPGQEPLPLDELLKRLQRRLRQEAERAASLA</sequence>
<dbReference type="AlphaFoldDB" id="A0A831X835"/>
<organism evidence="1">
    <name type="scientific">Thermorudis peleae</name>
    <dbReference type="NCBI Taxonomy" id="1382356"/>
    <lineage>
        <taxon>Bacteria</taxon>
        <taxon>Pseudomonadati</taxon>
        <taxon>Thermomicrobiota</taxon>
        <taxon>Thermomicrobia</taxon>
        <taxon>Thermomicrobia incertae sedis</taxon>
        <taxon>Thermorudis</taxon>
    </lineage>
</organism>
<comment type="caution">
    <text evidence="1">The sequence shown here is derived from an EMBL/GenBank/DDBJ whole genome shotgun (WGS) entry which is preliminary data.</text>
</comment>
<accession>A0A831X835</accession>
<reference evidence="1" key="1">
    <citation type="journal article" date="2020" name="mSystems">
        <title>Genome- and Community-Level Interaction Insights into Carbon Utilization and Element Cycling Functions of Hydrothermarchaeota in Hydrothermal Sediment.</title>
        <authorList>
            <person name="Zhou Z."/>
            <person name="Liu Y."/>
            <person name="Xu W."/>
            <person name="Pan J."/>
            <person name="Luo Z.H."/>
            <person name="Li M."/>
        </authorList>
    </citation>
    <scope>NUCLEOTIDE SEQUENCE [LARGE SCALE GENOMIC DNA]</scope>
    <source>
        <strain evidence="1">SpSt-210</strain>
    </source>
</reference>
<gene>
    <name evidence="1" type="ORF">ENP34_10600</name>
</gene>